<evidence type="ECO:0000256" key="14">
    <source>
        <dbReference type="PIRSR" id="PIRSR001461-3"/>
    </source>
</evidence>
<protein>
    <recommendedName>
        <fullName evidence="7 10">Ribulose-phosphate 3-epimerase</fullName>
        <ecNumber evidence="7 10">5.1.3.1</ecNumber>
    </recommendedName>
</protein>
<evidence type="ECO:0000256" key="9">
    <source>
        <dbReference type="ARBA" id="ARBA00023235"/>
    </source>
</evidence>
<keyword evidence="8 10" id="KW-0479">Metal-binding</keyword>
<proteinExistence type="inferred from homology"/>
<dbReference type="PANTHER" id="PTHR11749">
    <property type="entry name" value="RIBULOSE-5-PHOSPHATE-3-EPIMERASE"/>
    <property type="match status" value="1"/>
</dbReference>
<feature type="active site" description="Proton acceptor" evidence="10 12">
    <location>
        <position position="34"/>
    </location>
</feature>
<evidence type="ECO:0000256" key="12">
    <source>
        <dbReference type="PIRSR" id="PIRSR001461-1"/>
    </source>
</evidence>
<feature type="binding site" evidence="10">
    <location>
        <begin position="175"/>
        <end position="177"/>
    </location>
    <ligand>
        <name>substrate</name>
    </ligand>
</feature>
<dbReference type="AlphaFoldDB" id="A0A4Y6UTN2"/>
<dbReference type="Gene3D" id="3.20.20.70">
    <property type="entry name" value="Aldolase class I"/>
    <property type="match status" value="1"/>
</dbReference>
<comment type="pathway">
    <text evidence="10">Carbohydrate degradation.</text>
</comment>
<dbReference type="GO" id="GO:0004750">
    <property type="term" value="F:D-ribulose-phosphate 3-epimerase activity"/>
    <property type="evidence" value="ECO:0007669"/>
    <property type="project" value="UniProtKB-UniRule"/>
</dbReference>
<feature type="binding site" evidence="10 13">
    <location>
        <position position="175"/>
    </location>
    <ligand>
        <name>a divalent metal cation</name>
        <dbReference type="ChEBI" id="CHEBI:60240"/>
    </ligand>
</feature>
<evidence type="ECO:0000256" key="5">
    <source>
        <dbReference type="ARBA" id="ARBA00001954"/>
    </source>
</evidence>
<evidence type="ECO:0000256" key="1">
    <source>
        <dbReference type="ARBA" id="ARBA00001782"/>
    </source>
</evidence>
<evidence type="ECO:0000313" key="15">
    <source>
        <dbReference type="EMBL" id="QDH19726.1"/>
    </source>
</evidence>
<feature type="binding site" evidence="10 13">
    <location>
        <position position="32"/>
    </location>
    <ligand>
        <name>a divalent metal cation</name>
        <dbReference type="ChEBI" id="CHEBI:60240"/>
    </ligand>
</feature>
<evidence type="ECO:0000256" key="10">
    <source>
        <dbReference type="HAMAP-Rule" id="MF_02227"/>
    </source>
</evidence>
<evidence type="ECO:0000256" key="6">
    <source>
        <dbReference type="ARBA" id="ARBA00009541"/>
    </source>
</evidence>
<feature type="binding site" evidence="10 14">
    <location>
        <begin position="197"/>
        <end position="198"/>
    </location>
    <ligand>
        <name>substrate</name>
    </ligand>
</feature>
<dbReference type="InterPro" id="IPR000056">
    <property type="entry name" value="Ribul_P_3_epim-like"/>
</dbReference>
<evidence type="ECO:0000256" key="7">
    <source>
        <dbReference type="ARBA" id="ARBA00013188"/>
    </source>
</evidence>
<comment type="cofactor">
    <cofactor evidence="4">
        <name>Zn(2+)</name>
        <dbReference type="ChEBI" id="CHEBI:29105"/>
    </cofactor>
</comment>
<dbReference type="OrthoDB" id="1645589at2"/>
<evidence type="ECO:0000256" key="13">
    <source>
        <dbReference type="PIRSR" id="PIRSR001461-2"/>
    </source>
</evidence>
<dbReference type="EMBL" id="CP041217">
    <property type="protein sequence ID" value="QDH19726.1"/>
    <property type="molecule type" value="Genomic_DNA"/>
</dbReference>
<dbReference type="SUPFAM" id="SSF51366">
    <property type="entry name" value="Ribulose-phoshate binding barrel"/>
    <property type="match status" value="1"/>
</dbReference>
<accession>A0A4Y6UTN2</accession>
<comment type="catalytic activity">
    <reaction evidence="1 10 11">
        <text>D-ribulose 5-phosphate = D-xylulose 5-phosphate</text>
        <dbReference type="Rhea" id="RHEA:13677"/>
        <dbReference type="ChEBI" id="CHEBI:57737"/>
        <dbReference type="ChEBI" id="CHEBI:58121"/>
        <dbReference type="EC" id="5.1.3.1"/>
    </reaction>
</comment>
<feature type="binding site" evidence="10 13">
    <location>
        <position position="65"/>
    </location>
    <ligand>
        <name>a divalent metal cation</name>
        <dbReference type="ChEBI" id="CHEBI:60240"/>
    </ligand>
</feature>
<feature type="active site" description="Proton donor" evidence="10 12">
    <location>
        <position position="175"/>
    </location>
</feature>
<evidence type="ECO:0000256" key="8">
    <source>
        <dbReference type="ARBA" id="ARBA00022723"/>
    </source>
</evidence>
<dbReference type="CDD" id="cd00429">
    <property type="entry name" value="RPE"/>
    <property type="match status" value="1"/>
</dbReference>
<keyword evidence="16" id="KW-1185">Reference proteome</keyword>
<evidence type="ECO:0000256" key="2">
    <source>
        <dbReference type="ARBA" id="ARBA00001936"/>
    </source>
</evidence>
<dbReference type="KEGG" id="saca:FFV09_01905"/>
<dbReference type="Pfam" id="PF00834">
    <property type="entry name" value="Ribul_P_3_epim"/>
    <property type="match status" value="1"/>
</dbReference>
<comment type="cofactor">
    <cofactor evidence="10 13">
        <name>a divalent metal cation</name>
        <dbReference type="ChEBI" id="CHEBI:60240"/>
    </cofactor>
    <text evidence="10 13">Binds 1 divalent metal cation per subunit.</text>
</comment>
<dbReference type="HAMAP" id="MF_02227">
    <property type="entry name" value="RPE"/>
    <property type="match status" value="1"/>
</dbReference>
<dbReference type="NCBIfam" id="TIGR01163">
    <property type="entry name" value="rpe"/>
    <property type="match status" value="1"/>
</dbReference>
<evidence type="ECO:0000256" key="3">
    <source>
        <dbReference type="ARBA" id="ARBA00001941"/>
    </source>
</evidence>
<dbReference type="PROSITE" id="PS01086">
    <property type="entry name" value="RIBUL_P_3_EPIMER_2"/>
    <property type="match status" value="1"/>
</dbReference>
<dbReference type="GO" id="GO:0005737">
    <property type="term" value="C:cytoplasm"/>
    <property type="evidence" value="ECO:0007669"/>
    <property type="project" value="UniProtKB-ARBA"/>
</dbReference>
<comment type="cofactor">
    <cofactor evidence="5">
        <name>Fe(2+)</name>
        <dbReference type="ChEBI" id="CHEBI:29033"/>
    </cofactor>
</comment>
<organism evidence="15 16">
    <name type="scientific">Saccharibacillus brassicae</name>
    <dbReference type="NCBI Taxonomy" id="2583377"/>
    <lineage>
        <taxon>Bacteria</taxon>
        <taxon>Bacillati</taxon>
        <taxon>Bacillota</taxon>
        <taxon>Bacilli</taxon>
        <taxon>Bacillales</taxon>
        <taxon>Paenibacillaceae</taxon>
        <taxon>Saccharibacillus</taxon>
    </lineage>
</organism>
<reference evidence="15 16" key="1">
    <citation type="submission" date="2019-06" db="EMBL/GenBank/DDBJ databases">
        <title>Saccharibacillus brassicae sp. nov., an endophytic bacterium isolated from Chinese cabbage seeds (Brassica pekinensis).</title>
        <authorList>
            <person name="Jiang L."/>
            <person name="Lee J."/>
            <person name="Kim S.W."/>
        </authorList>
    </citation>
    <scope>NUCLEOTIDE SEQUENCE [LARGE SCALE GENOMIC DNA]</scope>
    <source>
        <strain evidence="16">KCTC 43072 / ATSA2</strain>
    </source>
</reference>
<feature type="binding site" evidence="10 14">
    <location>
        <begin position="141"/>
        <end position="144"/>
    </location>
    <ligand>
        <name>substrate</name>
    </ligand>
</feature>
<comment type="similarity">
    <text evidence="6 10 11">Belongs to the ribulose-phosphate 3-epimerase family.</text>
</comment>
<keyword evidence="9 10" id="KW-0413">Isomerase</keyword>
<gene>
    <name evidence="10" type="primary">rpe</name>
    <name evidence="15" type="ORF">FFV09_01905</name>
</gene>
<dbReference type="FunFam" id="3.20.20.70:FF:000004">
    <property type="entry name" value="Ribulose-phosphate 3-epimerase"/>
    <property type="match status" value="1"/>
</dbReference>
<dbReference type="GO" id="GO:0006098">
    <property type="term" value="P:pentose-phosphate shunt"/>
    <property type="evidence" value="ECO:0007669"/>
    <property type="project" value="UniProtKB-UniRule"/>
</dbReference>
<dbReference type="RefSeq" id="WP_141446115.1">
    <property type="nucleotide sequence ID" value="NZ_CP041217.1"/>
</dbReference>
<dbReference type="GO" id="GO:0046872">
    <property type="term" value="F:metal ion binding"/>
    <property type="evidence" value="ECO:0007669"/>
    <property type="project" value="UniProtKB-UniRule"/>
</dbReference>
<keyword evidence="13" id="KW-0862">Zinc</keyword>
<dbReference type="PIRSF" id="PIRSF001461">
    <property type="entry name" value="RPE"/>
    <property type="match status" value="1"/>
</dbReference>
<keyword evidence="13" id="KW-0170">Cobalt</keyword>
<sequence length="221" mass="23478">MVWIAPSILSADFSKLGADVAEVEQGGADWLHVDVMDGHFVPNISFGAPIMRSIAPLTKLPLDVHLMIENPEDYIAEFAKAGASVITVHAEACVHLHRVVHLIKEHGVQAGVALNPGTPVSAIREVLEDLDLVLIMTVNPGFGGQAFIERTVHKIRETRELADSLGMHDLRIEVDGGISADTAGKVVAAGADVLVAGSAVYGASDRAEAIRVIRESAERGE</sequence>
<feature type="binding site" evidence="10 14">
    <location>
        <position position="65"/>
    </location>
    <ligand>
        <name>substrate</name>
    </ligand>
</feature>
<dbReference type="InterPro" id="IPR026019">
    <property type="entry name" value="Ribul_P_3_epim"/>
</dbReference>
<evidence type="ECO:0000313" key="16">
    <source>
        <dbReference type="Proteomes" id="UP000316968"/>
    </source>
</evidence>
<dbReference type="PROSITE" id="PS01085">
    <property type="entry name" value="RIBUL_P_3_EPIMER_1"/>
    <property type="match status" value="1"/>
</dbReference>
<feature type="binding site" evidence="10 14">
    <location>
        <position position="7"/>
    </location>
    <ligand>
        <name>substrate</name>
    </ligand>
</feature>
<feature type="binding site" evidence="10 13">
    <location>
        <position position="34"/>
    </location>
    <ligand>
        <name>a divalent metal cation</name>
        <dbReference type="ChEBI" id="CHEBI:60240"/>
    </ligand>
</feature>
<keyword evidence="10 11" id="KW-0119">Carbohydrate metabolism</keyword>
<evidence type="ECO:0000256" key="4">
    <source>
        <dbReference type="ARBA" id="ARBA00001947"/>
    </source>
</evidence>
<dbReference type="GO" id="GO:0019323">
    <property type="term" value="P:pentose catabolic process"/>
    <property type="evidence" value="ECO:0007669"/>
    <property type="project" value="UniProtKB-UniRule"/>
</dbReference>
<dbReference type="InterPro" id="IPR013785">
    <property type="entry name" value="Aldolase_TIM"/>
</dbReference>
<dbReference type="EC" id="5.1.3.1" evidence="7 10"/>
<feature type="binding site" evidence="14">
    <location>
        <position position="177"/>
    </location>
    <ligand>
        <name>substrate</name>
    </ligand>
</feature>
<dbReference type="Proteomes" id="UP000316968">
    <property type="component" value="Chromosome"/>
</dbReference>
<dbReference type="InterPro" id="IPR011060">
    <property type="entry name" value="RibuloseP-bd_barrel"/>
</dbReference>
<comment type="cofactor">
    <cofactor evidence="2">
        <name>Mn(2+)</name>
        <dbReference type="ChEBI" id="CHEBI:29035"/>
    </cofactor>
</comment>
<comment type="function">
    <text evidence="10">Catalyzes the reversible epimerization of D-ribulose 5-phosphate to D-xylulose 5-phosphate.</text>
</comment>
<keyword evidence="13" id="KW-0464">Manganese</keyword>
<evidence type="ECO:0000256" key="11">
    <source>
        <dbReference type="PIRNR" id="PIRNR001461"/>
    </source>
</evidence>
<comment type="cofactor">
    <cofactor evidence="3">
        <name>Co(2+)</name>
        <dbReference type="ChEBI" id="CHEBI:48828"/>
    </cofactor>
</comment>
<dbReference type="NCBIfam" id="NF004076">
    <property type="entry name" value="PRK05581.1-4"/>
    <property type="match status" value="1"/>
</dbReference>
<name>A0A4Y6UTN2_SACBS</name>